<dbReference type="SMART" id="SM00257">
    <property type="entry name" value="LysM"/>
    <property type="match status" value="1"/>
</dbReference>
<evidence type="ECO:0000256" key="1">
    <source>
        <dbReference type="SAM" id="MobiDB-lite"/>
    </source>
</evidence>
<feature type="region of interest" description="Disordered" evidence="1">
    <location>
        <begin position="33"/>
        <end position="73"/>
    </location>
</feature>
<feature type="domain" description="LysM" evidence="3">
    <location>
        <begin position="147"/>
        <end position="191"/>
    </location>
</feature>
<dbReference type="InterPro" id="IPR036779">
    <property type="entry name" value="LysM_dom_sf"/>
</dbReference>
<evidence type="ECO:0000259" key="3">
    <source>
        <dbReference type="PROSITE" id="PS51782"/>
    </source>
</evidence>
<keyword evidence="5" id="KW-1185">Reference proteome</keyword>
<dbReference type="Proteomes" id="UP000016930">
    <property type="component" value="Unassembled WGS sequence"/>
</dbReference>
<dbReference type="OrthoDB" id="2107166at2759"/>
<evidence type="ECO:0000313" key="4">
    <source>
        <dbReference type="EMBL" id="EMD32593.1"/>
    </source>
</evidence>
<reference evidence="4 5" key="1">
    <citation type="journal article" date="2012" name="Proc. Natl. Acad. Sci. U.S.A.">
        <title>Comparative genomics of Ceriporiopsis subvermispora and Phanerochaete chrysosporium provide insight into selective ligninolysis.</title>
        <authorList>
            <person name="Fernandez-Fueyo E."/>
            <person name="Ruiz-Duenas F.J."/>
            <person name="Ferreira P."/>
            <person name="Floudas D."/>
            <person name="Hibbett D.S."/>
            <person name="Canessa P."/>
            <person name="Larrondo L.F."/>
            <person name="James T.Y."/>
            <person name="Seelenfreund D."/>
            <person name="Lobos S."/>
            <person name="Polanco R."/>
            <person name="Tello M."/>
            <person name="Honda Y."/>
            <person name="Watanabe T."/>
            <person name="Watanabe T."/>
            <person name="Ryu J.S."/>
            <person name="Kubicek C.P."/>
            <person name="Schmoll M."/>
            <person name="Gaskell J."/>
            <person name="Hammel K.E."/>
            <person name="St John F.J."/>
            <person name="Vanden Wymelenberg A."/>
            <person name="Sabat G."/>
            <person name="Splinter BonDurant S."/>
            <person name="Syed K."/>
            <person name="Yadav J.S."/>
            <person name="Doddapaneni H."/>
            <person name="Subramanian V."/>
            <person name="Lavin J.L."/>
            <person name="Oguiza J.A."/>
            <person name="Perez G."/>
            <person name="Pisabarro A.G."/>
            <person name="Ramirez L."/>
            <person name="Santoyo F."/>
            <person name="Master E."/>
            <person name="Coutinho P.M."/>
            <person name="Henrissat B."/>
            <person name="Lombard V."/>
            <person name="Magnuson J.K."/>
            <person name="Kuees U."/>
            <person name="Hori C."/>
            <person name="Igarashi K."/>
            <person name="Samejima M."/>
            <person name="Held B.W."/>
            <person name="Barry K.W."/>
            <person name="LaButti K.M."/>
            <person name="Lapidus A."/>
            <person name="Lindquist E.A."/>
            <person name="Lucas S.M."/>
            <person name="Riley R."/>
            <person name="Salamov A.A."/>
            <person name="Hoffmeister D."/>
            <person name="Schwenk D."/>
            <person name="Hadar Y."/>
            <person name="Yarden O."/>
            <person name="de Vries R.P."/>
            <person name="Wiebenga A."/>
            <person name="Stenlid J."/>
            <person name="Eastwood D."/>
            <person name="Grigoriev I.V."/>
            <person name="Berka R.M."/>
            <person name="Blanchette R.A."/>
            <person name="Kersten P."/>
            <person name="Martinez A.T."/>
            <person name="Vicuna R."/>
            <person name="Cullen D."/>
        </authorList>
    </citation>
    <scope>NUCLEOTIDE SEQUENCE [LARGE SCALE GENOMIC DNA]</scope>
    <source>
        <strain evidence="4 5">B</strain>
    </source>
</reference>
<proteinExistence type="predicted"/>
<name>M2Q6Y5_CERS8</name>
<dbReference type="HOGENOM" id="CLU_090055_0_0_1"/>
<evidence type="ECO:0000313" key="5">
    <source>
        <dbReference type="Proteomes" id="UP000016930"/>
    </source>
</evidence>
<keyword evidence="2" id="KW-0812">Transmembrane</keyword>
<dbReference type="AlphaFoldDB" id="M2Q6Y5"/>
<feature type="transmembrane region" description="Helical" evidence="2">
    <location>
        <begin position="109"/>
        <end position="128"/>
    </location>
</feature>
<keyword evidence="2" id="KW-0472">Membrane</keyword>
<sequence>MGRWTQYDEDDYRLPEGMKRVGYDADTGKYHFRDQDGTLWEGPEGASYGEMRRVSGTPQVVSQPDEAADEGDDLEAAPARADGYQPLAADPSYPPHSASRGSQISSYRMMFPFFLLVVVVLLLVIRLVHSPSAIDPPLSRLCPNSTEVYRVQQGDTCWGLSQTRGSTVDKVREVNPGLECDKLTEGQLICLPERVAVRF</sequence>
<organism evidence="4 5">
    <name type="scientific">Ceriporiopsis subvermispora (strain B)</name>
    <name type="common">White-rot fungus</name>
    <name type="synonym">Gelatoporia subvermispora</name>
    <dbReference type="NCBI Taxonomy" id="914234"/>
    <lineage>
        <taxon>Eukaryota</taxon>
        <taxon>Fungi</taxon>
        <taxon>Dikarya</taxon>
        <taxon>Basidiomycota</taxon>
        <taxon>Agaricomycotina</taxon>
        <taxon>Agaricomycetes</taxon>
        <taxon>Polyporales</taxon>
        <taxon>Gelatoporiaceae</taxon>
        <taxon>Gelatoporia</taxon>
    </lineage>
</organism>
<dbReference type="CDD" id="cd00118">
    <property type="entry name" value="LysM"/>
    <property type="match status" value="1"/>
</dbReference>
<evidence type="ECO:0000256" key="2">
    <source>
        <dbReference type="SAM" id="Phobius"/>
    </source>
</evidence>
<dbReference type="STRING" id="914234.M2Q6Y5"/>
<dbReference type="PROSITE" id="PS51782">
    <property type="entry name" value="LYSM"/>
    <property type="match status" value="1"/>
</dbReference>
<dbReference type="InterPro" id="IPR018392">
    <property type="entry name" value="LysM"/>
</dbReference>
<dbReference type="Gene3D" id="3.10.350.10">
    <property type="entry name" value="LysM domain"/>
    <property type="match status" value="1"/>
</dbReference>
<keyword evidence="2" id="KW-1133">Transmembrane helix</keyword>
<accession>M2Q6Y5</accession>
<gene>
    <name evidence="4" type="ORF">CERSUDRAFT_118634</name>
</gene>
<dbReference type="Pfam" id="PF01476">
    <property type="entry name" value="LysM"/>
    <property type="match status" value="1"/>
</dbReference>
<dbReference type="EMBL" id="KB445810">
    <property type="protein sequence ID" value="EMD32593.1"/>
    <property type="molecule type" value="Genomic_DNA"/>
</dbReference>
<dbReference type="SUPFAM" id="SSF54106">
    <property type="entry name" value="LysM domain"/>
    <property type="match status" value="1"/>
</dbReference>
<protein>
    <submittedName>
        <fullName evidence="4">Carbohydrate-binding module family 50 protein</fullName>
    </submittedName>
</protein>